<comment type="similarity">
    <text evidence="1">Belongs to the ABC transporter superfamily.</text>
</comment>
<evidence type="ECO:0000256" key="3">
    <source>
        <dbReference type="ARBA" id="ARBA00022741"/>
    </source>
</evidence>
<reference evidence="6" key="2">
    <citation type="submission" date="2021-04" db="EMBL/GenBank/DDBJ databases">
        <authorList>
            <person name="Gilroy R."/>
        </authorList>
    </citation>
    <scope>NUCLEOTIDE SEQUENCE</scope>
    <source>
        <strain evidence="6">ChiHejej3B27-3195</strain>
    </source>
</reference>
<organism evidence="6 7">
    <name type="scientific">Candidatus Nesterenkonia stercoripullorum</name>
    <dbReference type="NCBI Taxonomy" id="2838701"/>
    <lineage>
        <taxon>Bacteria</taxon>
        <taxon>Bacillati</taxon>
        <taxon>Actinomycetota</taxon>
        <taxon>Actinomycetes</taxon>
        <taxon>Micrococcales</taxon>
        <taxon>Micrococcaceae</taxon>
        <taxon>Nesterenkonia</taxon>
    </lineage>
</organism>
<dbReference type="PROSITE" id="PS50893">
    <property type="entry name" value="ABC_TRANSPORTER_2"/>
    <property type="match status" value="1"/>
</dbReference>
<dbReference type="GO" id="GO:0015833">
    <property type="term" value="P:peptide transport"/>
    <property type="evidence" value="ECO:0007669"/>
    <property type="project" value="InterPro"/>
</dbReference>
<comment type="caution">
    <text evidence="6">The sequence shown here is derived from an EMBL/GenBank/DDBJ whole genome shotgun (WGS) entry which is preliminary data.</text>
</comment>
<proteinExistence type="inferred from homology"/>
<dbReference type="InterPro" id="IPR013563">
    <property type="entry name" value="Oligopep_ABC_C"/>
</dbReference>
<accession>A0A9D1S303</accession>
<keyword evidence="3" id="KW-0547">Nucleotide-binding</keyword>
<evidence type="ECO:0000256" key="1">
    <source>
        <dbReference type="ARBA" id="ARBA00005417"/>
    </source>
</evidence>
<dbReference type="PANTHER" id="PTHR43776">
    <property type="entry name" value="TRANSPORT ATP-BINDING PROTEIN"/>
    <property type="match status" value="1"/>
</dbReference>
<feature type="domain" description="ABC transporter" evidence="5">
    <location>
        <begin position="113"/>
        <end position="354"/>
    </location>
</feature>
<dbReference type="PROSITE" id="PS00211">
    <property type="entry name" value="ABC_TRANSPORTER_1"/>
    <property type="match status" value="1"/>
</dbReference>
<protein>
    <submittedName>
        <fullName evidence="6">ABC transporter ATP-binding protein</fullName>
    </submittedName>
</protein>
<dbReference type="Gene3D" id="3.40.50.300">
    <property type="entry name" value="P-loop containing nucleotide triphosphate hydrolases"/>
    <property type="match status" value="2"/>
</dbReference>
<dbReference type="AlphaFoldDB" id="A0A9D1S303"/>
<name>A0A9D1S303_9MICC</name>
<evidence type="ECO:0000256" key="2">
    <source>
        <dbReference type="ARBA" id="ARBA00022448"/>
    </source>
</evidence>
<dbReference type="SUPFAM" id="SSF52540">
    <property type="entry name" value="P-loop containing nucleoside triphosphate hydrolases"/>
    <property type="match status" value="2"/>
</dbReference>
<dbReference type="GO" id="GO:0055085">
    <property type="term" value="P:transmembrane transport"/>
    <property type="evidence" value="ECO:0007669"/>
    <property type="project" value="UniProtKB-ARBA"/>
</dbReference>
<dbReference type="CDD" id="cd03257">
    <property type="entry name" value="ABC_NikE_OppD_transporters"/>
    <property type="match status" value="1"/>
</dbReference>
<evidence type="ECO:0000259" key="5">
    <source>
        <dbReference type="PROSITE" id="PS50893"/>
    </source>
</evidence>
<dbReference type="InterPro" id="IPR003439">
    <property type="entry name" value="ABC_transporter-like_ATP-bd"/>
</dbReference>
<keyword evidence="4 6" id="KW-0067">ATP-binding</keyword>
<dbReference type="InterPro" id="IPR017871">
    <property type="entry name" value="ABC_transporter-like_CS"/>
</dbReference>
<dbReference type="Pfam" id="PF00005">
    <property type="entry name" value="ABC_tran"/>
    <property type="match status" value="1"/>
</dbReference>
<evidence type="ECO:0000313" key="6">
    <source>
        <dbReference type="EMBL" id="HIW99066.1"/>
    </source>
</evidence>
<gene>
    <name evidence="6" type="ORF">H9871_02880</name>
</gene>
<feature type="non-terminal residue" evidence="6">
    <location>
        <position position="1"/>
    </location>
</feature>
<dbReference type="EMBL" id="DXGD01000108">
    <property type="protein sequence ID" value="HIW99066.1"/>
    <property type="molecule type" value="Genomic_DNA"/>
</dbReference>
<reference evidence="6" key="1">
    <citation type="journal article" date="2021" name="PeerJ">
        <title>Extensive microbial diversity within the chicken gut microbiome revealed by metagenomics and culture.</title>
        <authorList>
            <person name="Gilroy R."/>
            <person name="Ravi A."/>
            <person name="Getino M."/>
            <person name="Pursley I."/>
            <person name="Horton D.L."/>
            <person name="Alikhan N.F."/>
            <person name="Baker D."/>
            <person name="Gharbi K."/>
            <person name="Hall N."/>
            <person name="Watson M."/>
            <person name="Adriaenssens E.M."/>
            <person name="Foster-Nyarko E."/>
            <person name="Jarju S."/>
            <person name="Secka A."/>
            <person name="Antonio M."/>
            <person name="Oren A."/>
            <person name="Chaudhuri R.R."/>
            <person name="La Ragione R."/>
            <person name="Hildebrand F."/>
            <person name="Pallen M.J."/>
        </authorList>
    </citation>
    <scope>NUCLEOTIDE SEQUENCE</scope>
    <source>
        <strain evidence="6">ChiHejej3B27-3195</strain>
    </source>
</reference>
<sequence>AIACEPELIIADEPTSALDVTVQRRILDLIDELRGQLGAGVLFITHDLAVAAERADSLLVLRDGTVQERGRATDVLGAPSHDYTRRLLSDAPSLWQAPERRPAPQVQPDPDFVRVRGLTHTYGSGSEAFEAVSAVDFSVARGSTHALVGESGSGKTTVGRILSGFLTPGRGTAEIDGVATATARRDRAFRRRVQLVYQNPYGSLDPRQSVGEIVAEPLRNFGVKDRRERRRRAIEELEHVALGPETVQRLPRELSGGQRQRVAIARALILDPELIVLDEAVSALDVTVQAQILRLLERLQQELGLTYVFISHDLAVVRQIADTVSVLSAGRQVEAGTVDDVFTTPEHGYTRALLGAIPGAAALAS</sequence>
<dbReference type="InterPro" id="IPR027417">
    <property type="entry name" value="P-loop_NTPase"/>
</dbReference>
<dbReference type="PANTHER" id="PTHR43776:SF7">
    <property type="entry name" value="D,D-DIPEPTIDE TRANSPORT ATP-BINDING PROTEIN DDPF-RELATED"/>
    <property type="match status" value="1"/>
</dbReference>
<keyword evidence="2" id="KW-0813">Transport</keyword>
<dbReference type="Proteomes" id="UP000824151">
    <property type="component" value="Unassembled WGS sequence"/>
</dbReference>
<dbReference type="GO" id="GO:0005524">
    <property type="term" value="F:ATP binding"/>
    <property type="evidence" value="ECO:0007669"/>
    <property type="project" value="UniProtKB-KW"/>
</dbReference>
<dbReference type="SMART" id="SM00382">
    <property type="entry name" value="AAA"/>
    <property type="match status" value="1"/>
</dbReference>
<evidence type="ECO:0000313" key="7">
    <source>
        <dbReference type="Proteomes" id="UP000824151"/>
    </source>
</evidence>
<dbReference type="GO" id="GO:0016887">
    <property type="term" value="F:ATP hydrolysis activity"/>
    <property type="evidence" value="ECO:0007669"/>
    <property type="project" value="InterPro"/>
</dbReference>
<dbReference type="Pfam" id="PF08352">
    <property type="entry name" value="oligo_HPY"/>
    <property type="match status" value="2"/>
</dbReference>
<dbReference type="InterPro" id="IPR050319">
    <property type="entry name" value="ABC_transp_ATP-bind"/>
</dbReference>
<dbReference type="InterPro" id="IPR003593">
    <property type="entry name" value="AAA+_ATPase"/>
</dbReference>
<evidence type="ECO:0000256" key="4">
    <source>
        <dbReference type="ARBA" id="ARBA00022840"/>
    </source>
</evidence>